<accession>A0ABW2YB60</accession>
<reference evidence="3" key="1">
    <citation type="journal article" date="2019" name="Int. J. Syst. Evol. Microbiol.">
        <title>The Global Catalogue of Microorganisms (GCM) 10K type strain sequencing project: providing services to taxonomists for standard genome sequencing and annotation.</title>
        <authorList>
            <consortium name="The Broad Institute Genomics Platform"/>
            <consortium name="The Broad Institute Genome Sequencing Center for Infectious Disease"/>
            <person name="Wu L."/>
            <person name="Ma J."/>
        </authorList>
    </citation>
    <scope>NUCLEOTIDE SEQUENCE [LARGE SCALE GENOMIC DNA]</scope>
    <source>
        <strain evidence="3">CCUG 55585</strain>
    </source>
</reference>
<evidence type="ECO:0000313" key="2">
    <source>
        <dbReference type="EMBL" id="MFD0725403.1"/>
    </source>
</evidence>
<dbReference type="EMBL" id="JBHTIF010000001">
    <property type="protein sequence ID" value="MFD0725403.1"/>
    <property type="molecule type" value="Genomic_DNA"/>
</dbReference>
<dbReference type="PANTHER" id="PTHR31299:SF0">
    <property type="entry name" value="ESTERASE, PUTATIVE (AFU_ORTHOLOGUE AFUA_1G05850)-RELATED"/>
    <property type="match status" value="1"/>
</dbReference>
<dbReference type="InterPro" id="IPR007815">
    <property type="entry name" value="Emycin_Estase"/>
</dbReference>
<evidence type="ECO:0000256" key="1">
    <source>
        <dbReference type="SAM" id="SignalP"/>
    </source>
</evidence>
<keyword evidence="1" id="KW-0732">Signal</keyword>
<comment type="caution">
    <text evidence="2">The sequence shown here is derived from an EMBL/GenBank/DDBJ whole genome shotgun (WGS) entry which is preliminary data.</text>
</comment>
<dbReference type="Proteomes" id="UP001597110">
    <property type="component" value="Unassembled WGS sequence"/>
</dbReference>
<gene>
    <name evidence="2" type="ORF">ACFQ0E_07270</name>
</gene>
<evidence type="ECO:0000313" key="3">
    <source>
        <dbReference type="Proteomes" id="UP001597110"/>
    </source>
</evidence>
<dbReference type="InterPro" id="IPR052036">
    <property type="entry name" value="Hydrolase/PRTase-associated"/>
</dbReference>
<sequence>MRIVRSWLGLCMVLWLCVAPVRAMAQAASFDRRASAELDRLVRDVCRREIVVLGEDANHGGGRTLEIKVELAKRLVERCGFGGIVFESSVYAALDLERRLAQGTATEDDVVDAAGQLWFRAREAQPLPPFLLQAARDGRLRIGGMDIQPVARPGRYTGSRLASELAAVLDASRQAACDAEIQRHNRHAYDDEHPFDDAAQARLRACIDAVRAATQATGTDTALARMAEAYGRYLDMAMTGDGDVRERAMFDLLMWHRERWPPGTKLLVWCATVHGAKALHNIAPAMHPMGADLHARFGKRAAVIGFTALSGAFGQGGAHPPLRLPETPPLALETRALEKPGELRYLDAKRLARMGIASSRPINYRSVHAADWSKVLNGLLVLREERPITPLAR</sequence>
<proteinExistence type="predicted"/>
<dbReference type="Gene3D" id="3.40.1660.10">
    <property type="entry name" value="EreA-like (biosynthetic domain)"/>
    <property type="match status" value="1"/>
</dbReference>
<feature type="chain" id="PRO_5047540957" evidence="1">
    <location>
        <begin position="26"/>
        <end position="393"/>
    </location>
</feature>
<dbReference type="RefSeq" id="WP_386823028.1">
    <property type="nucleotide sequence ID" value="NZ_JBHTIF010000001.1"/>
</dbReference>
<feature type="signal peptide" evidence="1">
    <location>
        <begin position="1"/>
        <end position="25"/>
    </location>
</feature>
<keyword evidence="3" id="KW-1185">Reference proteome</keyword>
<protein>
    <submittedName>
        <fullName evidence="2">Erythromycin esterase family protein</fullName>
    </submittedName>
</protein>
<organism evidence="2 3">
    <name type="scientific">Lysobacter brunescens</name>
    <dbReference type="NCBI Taxonomy" id="262323"/>
    <lineage>
        <taxon>Bacteria</taxon>
        <taxon>Pseudomonadati</taxon>
        <taxon>Pseudomonadota</taxon>
        <taxon>Gammaproteobacteria</taxon>
        <taxon>Lysobacterales</taxon>
        <taxon>Lysobacteraceae</taxon>
        <taxon>Lysobacter</taxon>
    </lineage>
</organism>
<dbReference type="SUPFAM" id="SSF159501">
    <property type="entry name" value="EreA/ChaN-like"/>
    <property type="match status" value="1"/>
</dbReference>
<dbReference type="PANTHER" id="PTHR31299">
    <property type="entry name" value="ESTERASE, PUTATIVE (AFU_ORTHOLOGUE AFUA_1G05850)-RELATED"/>
    <property type="match status" value="1"/>
</dbReference>
<name>A0ABW2YB60_9GAMM</name>
<dbReference type="Pfam" id="PF05139">
    <property type="entry name" value="Erythro_esteras"/>
    <property type="match status" value="1"/>
</dbReference>